<comment type="caution">
    <text evidence="2">The sequence shown here is derived from an EMBL/GenBank/DDBJ whole genome shotgun (WGS) entry which is preliminary data.</text>
</comment>
<reference evidence="2 3" key="1">
    <citation type="journal article" date="2016" name="Nat. Commun.">
        <title>Thousands of microbial genomes shed light on interconnected biogeochemical processes in an aquifer system.</title>
        <authorList>
            <person name="Anantharaman K."/>
            <person name="Brown C.T."/>
            <person name="Hug L.A."/>
            <person name="Sharon I."/>
            <person name="Castelle C.J."/>
            <person name="Probst A.J."/>
            <person name="Thomas B.C."/>
            <person name="Singh A."/>
            <person name="Wilkins M.J."/>
            <person name="Karaoz U."/>
            <person name="Brodie E.L."/>
            <person name="Williams K.H."/>
            <person name="Hubbard S.S."/>
            <person name="Banfield J.F."/>
        </authorList>
    </citation>
    <scope>NUCLEOTIDE SEQUENCE [LARGE SCALE GENOMIC DNA]</scope>
</reference>
<evidence type="ECO:0000313" key="2">
    <source>
        <dbReference type="EMBL" id="OGC68878.1"/>
    </source>
</evidence>
<dbReference type="PANTHER" id="PTHR21310">
    <property type="entry name" value="AMINOGLYCOSIDE PHOSPHOTRANSFERASE-RELATED-RELATED"/>
    <property type="match status" value="1"/>
</dbReference>
<dbReference type="SUPFAM" id="SSF56112">
    <property type="entry name" value="Protein kinase-like (PK-like)"/>
    <property type="match status" value="1"/>
</dbReference>
<dbReference type="AlphaFoldDB" id="A0A1F4WHR5"/>
<dbReference type="Gene3D" id="3.90.1200.10">
    <property type="match status" value="1"/>
</dbReference>
<evidence type="ECO:0000259" key="1">
    <source>
        <dbReference type="Pfam" id="PF01636"/>
    </source>
</evidence>
<dbReference type="PANTHER" id="PTHR21310:SF15">
    <property type="entry name" value="AMINOGLYCOSIDE PHOSPHOTRANSFERASE DOMAIN-CONTAINING PROTEIN"/>
    <property type="match status" value="1"/>
</dbReference>
<proteinExistence type="predicted"/>
<name>A0A1F4WHR5_UNCKA</name>
<protein>
    <recommendedName>
        <fullName evidence="1">Aminoglycoside phosphotransferase domain-containing protein</fullName>
    </recommendedName>
</protein>
<sequence length="303" mass="35087">MNDDKSMPNFPILDDGSVPGFLKDLFKTRIVGLKKLKSSEQSIAFKFKVNRRNYILRIASTDQGFFKDQFVRNNYFSKELPVPKTYYIGKMGQNYYSVTSACPGKLLDDFSDNYLIKSVSKVLDVCHAIYSADVSKTTGFGDWDQLGNGRYVSWSDFLLSVKDRYREGSYWPEGYFMSVYGAMERRVKYCPNIRKLIHGDLGSNNILVNRGKVSGVIDWSDSKYGDFVYDVAYLGFWVDVMPYRKVFPHYFKSKDVVIVNYKERFDCYTLNLALSILIYYSDSKDLNGFTYVKSRLDKFVKAI</sequence>
<dbReference type="EMBL" id="MEWA01000030">
    <property type="protein sequence ID" value="OGC68878.1"/>
    <property type="molecule type" value="Genomic_DNA"/>
</dbReference>
<evidence type="ECO:0000313" key="3">
    <source>
        <dbReference type="Proteomes" id="UP000179113"/>
    </source>
</evidence>
<dbReference type="Proteomes" id="UP000179113">
    <property type="component" value="Unassembled WGS sequence"/>
</dbReference>
<dbReference type="InterPro" id="IPR011009">
    <property type="entry name" value="Kinase-like_dom_sf"/>
</dbReference>
<gene>
    <name evidence="2" type="ORF">A2415_05550</name>
</gene>
<dbReference type="InterPro" id="IPR002575">
    <property type="entry name" value="Aminoglycoside_PTrfase"/>
</dbReference>
<dbReference type="Gene3D" id="3.30.200.150">
    <property type="match status" value="1"/>
</dbReference>
<accession>A0A1F4WHR5</accession>
<dbReference type="InterPro" id="IPR051678">
    <property type="entry name" value="AGP_Transferase"/>
</dbReference>
<feature type="domain" description="Aminoglycoside phosphotransferase" evidence="1">
    <location>
        <begin position="46"/>
        <end position="238"/>
    </location>
</feature>
<dbReference type="Pfam" id="PF01636">
    <property type="entry name" value="APH"/>
    <property type="match status" value="1"/>
</dbReference>
<organism evidence="2 3">
    <name type="scientific">candidate division WWE3 bacterium RIFOXYC1_FULL_39_7</name>
    <dbReference type="NCBI Taxonomy" id="1802643"/>
    <lineage>
        <taxon>Bacteria</taxon>
        <taxon>Katanobacteria</taxon>
    </lineage>
</organism>